<keyword evidence="5" id="KW-0812">Transmembrane</keyword>
<keyword evidence="1" id="KW-0805">Transcription regulation</keyword>
<dbReference type="Pfam" id="PF17853">
    <property type="entry name" value="GGDEF_2"/>
    <property type="match status" value="1"/>
</dbReference>
<keyword evidence="4" id="KW-0175">Coiled coil</keyword>
<feature type="transmembrane region" description="Helical" evidence="5">
    <location>
        <begin position="301"/>
        <end position="323"/>
    </location>
</feature>
<evidence type="ECO:0000259" key="6">
    <source>
        <dbReference type="PROSITE" id="PS01124"/>
    </source>
</evidence>
<dbReference type="SUPFAM" id="SSF46689">
    <property type="entry name" value="Homeodomain-like"/>
    <property type="match status" value="2"/>
</dbReference>
<gene>
    <name evidence="7" type="ORF">H0185_18430</name>
</gene>
<dbReference type="InterPro" id="IPR041522">
    <property type="entry name" value="CdaR_GGDEF"/>
</dbReference>
<keyword evidence="8" id="KW-1185">Reference proteome</keyword>
<protein>
    <submittedName>
        <fullName evidence="7">AraC family transcriptional regulator</fullName>
    </submittedName>
</protein>
<evidence type="ECO:0000313" key="7">
    <source>
        <dbReference type="EMBL" id="MBY0098745.1"/>
    </source>
</evidence>
<dbReference type="PROSITE" id="PS01124">
    <property type="entry name" value="HTH_ARAC_FAMILY_2"/>
    <property type="match status" value="1"/>
</dbReference>
<keyword evidence="3" id="KW-0804">Transcription</keyword>
<dbReference type="Pfam" id="PF12833">
    <property type="entry name" value="HTH_18"/>
    <property type="match status" value="1"/>
</dbReference>
<evidence type="ECO:0000256" key="3">
    <source>
        <dbReference type="ARBA" id="ARBA00023163"/>
    </source>
</evidence>
<dbReference type="RefSeq" id="WP_221874966.1">
    <property type="nucleotide sequence ID" value="NZ_JACWFH010000027.1"/>
</dbReference>
<comment type="caution">
    <text evidence="7">The sequence shown here is derived from an EMBL/GenBank/DDBJ whole genome shotgun (WGS) entry which is preliminary data.</text>
</comment>
<feature type="domain" description="HTH araC/xylS-type" evidence="6">
    <location>
        <begin position="674"/>
        <end position="771"/>
    </location>
</feature>
<dbReference type="PANTHER" id="PTHR43280">
    <property type="entry name" value="ARAC-FAMILY TRANSCRIPTIONAL REGULATOR"/>
    <property type="match status" value="1"/>
</dbReference>
<evidence type="ECO:0000256" key="4">
    <source>
        <dbReference type="SAM" id="Coils"/>
    </source>
</evidence>
<dbReference type="SMART" id="SM00342">
    <property type="entry name" value="HTH_ARAC"/>
    <property type="match status" value="1"/>
</dbReference>
<organism evidence="7 8">
    <name type="scientific">Mesobacillus maritimus</name>
    <dbReference type="NCBI Taxonomy" id="1643336"/>
    <lineage>
        <taxon>Bacteria</taxon>
        <taxon>Bacillati</taxon>
        <taxon>Bacillota</taxon>
        <taxon>Bacilli</taxon>
        <taxon>Bacillales</taxon>
        <taxon>Bacillaceae</taxon>
        <taxon>Mesobacillus</taxon>
    </lineage>
</organism>
<feature type="coiled-coil region" evidence="4">
    <location>
        <begin position="355"/>
        <end position="385"/>
    </location>
</feature>
<dbReference type="EMBL" id="JACWFH010000027">
    <property type="protein sequence ID" value="MBY0098745.1"/>
    <property type="molecule type" value="Genomic_DNA"/>
</dbReference>
<proteinExistence type="predicted"/>
<dbReference type="Proteomes" id="UP000769780">
    <property type="component" value="Unassembled WGS sequence"/>
</dbReference>
<feature type="transmembrane region" description="Helical" evidence="5">
    <location>
        <begin position="23"/>
        <end position="49"/>
    </location>
</feature>
<evidence type="ECO:0000313" key="8">
    <source>
        <dbReference type="Proteomes" id="UP000769780"/>
    </source>
</evidence>
<keyword evidence="2" id="KW-0238">DNA-binding</keyword>
<dbReference type="InterPro" id="IPR018060">
    <property type="entry name" value="HTH_AraC"/>
</dbReference>
<evidence type="ECO:0000256" key="2">
    <source>
        <dbReference type="ARBA" id="ARBA00023125"/>
    </source>
</evidence>
<keyword evidence="5" id="KW-1133">Transmembrane helix</keyword>
<accession>A0ABS7K9F7</accession>
<name>A0ABS7K9F7_9BACI</name>
<sequence length="773" mass="90002">MVKKRLNNILKYFSREERNPKRYFYRLIWIGCMSAFISVILIGGLYYYFATTSLTDQMKSDSEASLVLFKERVERILESIELESHQLASNPVIRDSFTAPQFSENISAHLELLQQLKLSKLNNNMIEEVYYYNTEDNFVLSNEYGYISNDAFKYQNDIEKIIEENQNATWMNLPIASEKGYISFARKLPILDSGKPKGLLVILVKEKVLFDHFPNDDHQTSFILDHQNNGLFLEDQTFSSIMDKHEIALNRIIDEHTNAGVFYEKDKNQEKTLYLYNGKSTLGRVYISLVPESVIIKELSLFRWMIVSAAFVILCIGVLFTIINAKRAYHPIKQLLDFSQSLGGTDISTNPKSEITMIQNSIQNLSNEKQKLRKYKEEIEPTLREWFLQQILEGKYVKDHFLYKKCNEYNIPIQRPYVVMAITGVDFMPEDHVEDDGKQVSLIAIKNILNELFQDDPSLEAADINKIQDHLAVILRYKEDLPIEEMKEKLYDTSLIITDSLYKRLFTNVSIGIGRIYPEIKDIYQSFEESLLALQYRIYKDADPVLFIEELEESKKKGMFFYPRDHDARIIESLKVGDLAQAQLALQEFSKSISLFKSYNSTYQCFYLLLASIIFSLEKQGQSIRDIFEEDIFSQLKSLKTLDEINAWFIQYLFPLYESLIEETETSSGTLAVKQVCQFINKNIAKDITLTQCAEMVNLTPSYLSRLFKKEVGMNFKDYVLMRKVEKAKSLCLQTDARASEIAEAVGYSERNLTRLFLKYEDMTISQYRDSHR</sequence>
<evidence type="ECO:0000256" key="1">
    <source>
        <dbReference type="ARBA" id="ARBA00023015"/>
    </source>
</evidence>
<keyword evidence="5" id="KW-0472">Membrane</keyword>
<evidence type="ECO:0000256" key="5">
    <source>
        <dbReference type="SAM" id="Phobius"/>
    </source>
</evidence>
<dbReference type="InterPro" id="IPR009057">
    <property type="entry name" value="Homeodomain-like_sf"/>
</dbReference>
<dbReference type="PANTHER" id="PTHR43280:SF28">
    <property type="entry name" value="HTH-TYPE TRANSCRIPTIONAL ACTIVATOR RHAS"/>
    <property type="match status" value="1"/>
</dbReference>
<dbReference type="Gene3D" id="1.10.10.60">
    <property type="entry name" value="Homeodomain-like"/>
    <property type="match status" value="2"/>
</dbReference>
<reference evidence="7 8" key="1">
    <citation type="submission" date="2020-07" db="EMBL/GenBank/DDBJ databases">
        <title>Fungal Genomes of the International Space Station.</title>
        <authorList>
            <person name="Seuylemezian A."/>
            <person name="Singh N.K."/>
            <person name="Wood J."/>
            <person name="Venkateswaran K."/>
        </authorList>
    </citation>
    <scope>NUCLEOTIDE SEQUENCE [LARGE SCALE GENOMIC DNA]</scope>
    <source>
        <strain evidence="7 8">PL-B2</strain>
    </source>
</reference>